<dbReference type="Proteomes" id="UP000176299">
    <property type="component" value="Unassembled WGS sequence"/>
</dbReference>
<dbReference type="AlphaFoldDB" id="A0A1G1W351"/>
<dbReference type="EMBL" id="MHCN01000009">
    <property type="protein sequence ID" value="OGY22105.1"/>
    <property type="molecule type" value="Genomic_DNA"/>
</dbReference>
<dbReference type="STRING" id="1802591.A2113_02765"/>
<protein>
    <recommendedName>
        <fullName evidence="3">Mannose-6-phosphate isomerase type II C-terminal domain-containing protein</fullName>
    </recommendedName>
</protein>
<accession>A0A1G1W351</accession>
<sequence length="199" mass="22153">MSNIAMVDAVLPVICFIGKDSVRPPPILLGSFWEEALEREVARYSRVTFKRVSVVEFWPYPLTLALTSDFQVLGEGEQSRSKGSDALYLAQWVLEDHLGILVQILPAAQEDEVTTSAHCHLGKDEVFHRMIGAPIMKIGSPAFRDGVRRIKLDSRPLVVSRGHDHRLIQPAGTMSPALNIIEIRGPDPLGMGDYHPARY</sequence>
<name>A0A1G1W351_9BACT</name>
<organism evidence="1 2">
    <name type="scientific">Candidatus Woykebacteria bacterium GWA1_44_8</name>
    <dbReference type="NCBI Taxonomy" id="1802591"/>
    <lineage>
        <taxon>Bacteria</taxon>
        <taxon>Candidatus Woykeibacteriota</taxon>
    </lineage>
</organism>
<proteinExistence type="predicted"/>
<comment type="caution">
    <text evidence="1">The sequence shown here is derived from an EMBL/GenBank/DDBJ whole genome shotgun (WGS) entry which is preliminary data.</text>
</comment>
<reference evidence="1 2" key="1">
    <citation type="journal article" date="2016" name="Nat. Commun.">
        <title>Thousands of microbial genomes shed light on interconnected biogeochemical processes in an aquifer system.</title>
        <authorList>
            <person name="Anantharaman K."/>
            <person name="Brown C.T."/>
            <person name="Hug L.A."/>
            <person name="Sharon I."/>
            <person name="Castelle C.J."/>
            <person name="Probst A.J."/>
            <person name="Thomas B.C."/>
            <person name="Singh A."/>
            <person name="Wilkins M.J."/>
            <person name="Karaoz U."/>
            <person name="Brodie E.L."/>
            <person name="Williams K.H."/>
            <person name="Hubbard S.S."/>
            <person name="Banfield J.F."/>
        </authorList>
    </citation>
    <scope>NUCLEOTIDE SEQUENCE [LARGE SCALE GENOMIC DNA]</scope>
</reference>
<evidence type="ECO:0000313" key="1">
    <source>
        <dbReference type="EMBL" id="OGY22105.1"/>
    </source>
</evidence>
<gene>
    <name evidence="1" type="ORF">A2113_02765</name>
</gene>
<evidence type="ECO:0000313" key="2">
    <source>
        <dbReference type="Proteomes" id="UP000176299"/>
    </source>
</evidence>
<evidence type="ECO:0008006" key="3">
    <source>
        <dbReference type="Google" id="ProtNLM"/>
    </source>
</evidence>